<dbReference type="OrthoDB" id="33319at10239"/>
<gene>
    <name evidence="1" type="ORF">Sano_62</name>
</gene>
<reference evidence="1 2" key="1">
    <citation type="journal article" date="2014" name="J. Bacteriol.">
        <title>Characterization of novel virulent broad-host-range phages of Xylella fastidiosa and Xanthomonas.</title>
        <authorList>
            <person name="Ahern S.J."/>
            <person name="Das M."/>
            <person name="Bhowmick T.S."/>
            <person name="Young R."/>
            <person name="Gonzalez C.F."/>
        </authorList>
    </citation>
    <scope>NUCLEOTIDE SEQUENCE [LARGE SCALE GENOMIC DNA]</scope>
</reference>
<proteinExistence type="predicted"/>
<name>V5Q7G6_9CAUD</name>
<dbReference type="Gene3D" id="2.40.300.10">
    <property type="entry name" value="Head decoration protein D"/>
    <property type="match status" value="1"/>
</dbReference>
<dbReference type="SMR" id="V5Q7G6"/>
<accession>V5Q7G6</accession>
<protein>
    <submittedName>
        <fullName evidence="1">Decorator protein</fullName>
    </submittedName>
</protein>
<keyword evidence="2" id="KW-1185">Reference proteome</keyword>
<sequence>MTNFGPIAGVSVDNSNANGNIQLFAGESDIVTTQVQLVTGVAYVGGQVLGRVTASGLFAKHDPAATDGSQNATHILGYDVPTPTAGKWEGAYSGGVFNVDALTFNAASNTVQKKIAVFDGTNIVAQRLYGNPAPNSGPV</sequence>
<dbReference type="Proteomes" id="UP000018621">
    <property type="component" value="Segment"/>
</dbReference>
<organism evidence="1 2">
    <name type="scientific">Xylella phage Sano</name>
    <dbReference type="NCBI Taxonomy" id="1415148"/>
    <lineage>
        <taxon>Viruses</taxon>
        <taxon>Duplodnaviria</taxon>
        <taxon>Heunggongvirae</taxon>
        <taxon>Uroviricota</taxon>
        <taxon>Caudoviricetes</taxon>
        <taxon>Casjensviridae</taxon>
        <taxon>Sanovirus</taxon>
        <taxon>Sanovirus sano</taxon>
        <taxon>Xylella virus Sano</taxon>
    </lineage>
</organism>
<dbReference type="InterPro" id="IPR004195">
    <property type="entry name" value="Head_decoration_D"/>
</dbReference>
<dbReference type="EMBL" id="KF626665">
    <property type="protein sequence ID" value="AHB12082.1"/>
    <property type="molecule type" value="Genomic_DNA"/>
</dbReference>
<dbReference type="Pfam" id="PF02924">
    <property type="entry name" value="HDPD"/>
    <property type="match status" value="1"/>
</dbReference>
<evidence type="ECO:0000313" key="2">
    <source>
        <dbReference type="Proteomes" id="UP000018621"/>
    </source>
</evidence>
<evidence type="ECO:0000313" key="1">
    <source>
        <dbReference type="EMBL" id="AHB12082.1"/>
    </source>
</evidence>